<dbReference type="Gene3D" id="3.40.640.10">
    <property type="entry name" value="Type I PLP-dependent aspartate aminotransferase-like (Major domain)"/>
    <property type="match status" value="1"/>
</dbReference>
<dbReference type="Pfam" id="PF00155">
    <property type="entry name" value="Aminotran_1_2"/>
    <property type="match status" value="1"/>
</dbReference>
<proteinExistence type="predicted"/>
<dbReference type="EMBL" id="GBXI01005668">
    <property type="protein sequence ID" value="JAD08624.1"/>
    <property type="molecule type" value="Transcribed_RNA"/>
</dbReference>
<dbReference type="SUPFAM" id="SSF53383">
    <property type="entry name" value="PLP-dependent transferases"/>
    <property type="match status" value="1"/>
</dbReference>
<dbReference type="InterPro" id="IPR015421">
    <property type="entry name" value="PyrdxlP-dep_Trfase_major"/>
</dbReference>
<feature type="domain" description="Aminotransferase class I/classII large" evidence="2">
    <location>
        <begin position="138"/>
        <end position="288"/>
    </location>
</feature>
<reference evidence="3" key="1">
    <citation type="submission" date="2014-11" db="EMBL/GenBank/DDBJ databases">
        <authorList>
            <person name="Geib S."/>
        </authorList>
    </citation>
    <scope>NUCLEOTIDE SEQUENCE</scope>
</reference>
<organism evidence="3">
    <name type="scientific">Zeugodacus cucurbitae</name>
    <name type="common">Melon fruit fly</name>
    <name type="synonym">Bactrocera cucurbitae</name>
    <dbReference type="NCBI Taxonomy" id="28588"/>
    <lineage>
        <taxon>Eukaryota</taxon>
        <taxon>Metazoa</taxon>
        <taxon>Ecdysozoa</taxon>
        <taxon>Arthropoda</taxon>
        <taxon>Hexapoda</taxon>
        <taxon>Insecta</taxon>
        <taxon>Pterygota</taxon>
        <taxon>Neoptera</taxon>
        <taxon>Endopterygota</taxon>
        <taxon>Diptera</taxon>
        <taxon>Brachycera</taxon>
        <taxon>Muscomorpha</taxon>
        <taxon>Tephritoidea</taxon>
        <taxon>Tephritidae</taxon>
        <taxon>Zeugodacus</taxon>
        <taxon>Zeugodacus</taxon>
    </lineage>
</organism>
<keyword evidence="1" id="KW-1133">Transmembrane helix</keyword>
<dbReference type="InterPro" id="IPR015424">
    <property type="entry name" value="PyrdxlP-dep_Trfase"/>
</dbReference>
<gene>
    <name evidence="3" type="primary">lysN</name>
    <name evidence="3" type="ORF">g.49414</name>
</gene>
<feature type="transmembrane region" description="Helical" evidence="1">
    <location>
        <begin position="12"/>
        <end position="32"/>
    </location>
</feature>
<protein>
    <submittedName>
        <fullName evidence="3">2-aminoadipate transaminase</fullName>
    </submittedName>
</protein>
<name>A0A0A1XB88_ZEUCU</name>
<dbReference type="GO" id="GO:0047536">
    <property type="term" value="F:2-aminoadipate transaminase activity"/>
    <property type="evidence" value="ECO:0007669"/>
    <property type="project" value="TreeGrafter"/>
</dbReference>
<dbReference type="PANTHER" id="PTHR42858:SF1">
    <property type="entry name" value="LD15494P"/>
    <property type="match status" value="1"/>
</dbReference>
<sequence length="292" mass="33444">MYSNQQYHNKKLRIALKLIITNVCIYFAFYFYMLGKELIRDIFSQLNMIISYYVGYFYNVIRSMHNQHITFSKSYRPEVKVSDSASLGVTGGKMAQANVDRKLKHLFDGSDWNVYDDNILNFGVGAPGPDLLENCCDIFEAATKHRLKYEKQSNLSYLFQYGPTSGPVEIRNAIAEYFTSLYVDNPVKSEDLIITTGASQGLHFVLSTLLDLNGIIFVDEVTYMIALDTIKHFTTLTIIPLKLNEDGVDVKQLEKIVQEKRFQSKSKTFWAMYYTIPTYHNPTGILFSEGIG</sequence>
<evidence type="ECO:0000256" key="1">
    <source>
        <dbReference type="SAM" id="Phobius"/>
    </source>
</evidence>
<dbReference type="GO" id="GO:0030170">
    <property type="term" value="F:pyridoxal phosphate binding"/>
    <property type="evidence" value="ECO:0007669"/>
    <property type="project" value="InterPro"/>
</dbReference>
<dbReference type="PANTHER" id="PTHR42858">
    <property type="entry name" value="AMINOTRANSFERASE"/>
    <property type="match status" value="1"/>
</dbReference>
<accession>A0A0A1XB88</accession>
<reference evidence="3" key="2">
    <citation type="journal article" date="2015" name="Gigascience">
        <title>Reconstructing a comprehensive transcriptome assembly of a white-pupal translocated strain of the pest fruit fly Bactrocera cucurbitae.</title>
        <authorList>
            <person name="Sim S.B."/>
            <person name="Calla B."/>
            <person name="Hall B."/>
            <person name="DeRego T."/>
            <person name="Geib S.M."/>
        </authorList>
    </citation>
    <scope>NUCLEOTIDE SEQUENCE</scope>
</reference>
<keyword evidence="1" id="KW-0812">Transmembrane</keyword>
<dbReference type="InterPro" id="IPR004839">
    <property type="entry name" value="Aminotransferase_I/II_large"/>
</dbReference>
<keyword evidence="1" id="KW-0472">Membrane</keyword>
<dbReference type="AlphaFoldDB" id="A0A0A1XB88"/>
<evidence type="ECO:0000259" key="2">
    <source>
        <dbReference type="Pfam" id="PF00155"/>
    </source>
</evidence>
<evidence type="ECO:0000313" key="3">
    <source>
        <dbReference type="EMBL" id="JAD08624.1"/>
    </source>
</evidence>